<feature type="compositionally biased region" description="Basic and acidic residues" evidence="1">
    <location>
        <begin position="430"/>
        <end position="451"/>
    </location>
</feature>
<dbReference type="PANTHER" id="PTHR43135:SF3">
    <property type="entry name" value="ALPHA-D-RIBOSE 1-METHYLPHOSPHONATE 5-TRIPHOSPHATE DIPHOSPHATASE"/>
    <property type="match status" value="1"/>
</dbReference>
<dbReference type="RefSeq" id="WP_380230832.1">
    <property type="nucleotide sequence ID" value="NZ_JBHSVH010000002.1"/>
</dbReference>
<feature type="region of interest" description="Disordered" evidence="1">
    <location>
        <begin position="428"/>
        <end position="451"/>
    </location>
</feature>
<dbReference type="Gene3D" id="3.30.110.90">
    <property type="entry name" value="Amidohydrolase"/>
    <property type="match status" value="1"/>
</dbReference>
<dbReference type="Gene3D" id="2.30.40.10">
    <property type="entry name" value="Urease, subunit C, domain 1"/>
    <property type="match status" value="1"/>
</dbReference>
<evidence type="ECO:0000256" key="1">
    <source>
        <dbReference type="SAM" id="MobiDB-lite"/>
    </source>
</evidence>
<gene>
    <name evidence="3" type="ORF">ACFQMG_08910</name>
</gene>
<dbReference type="InterPro" id="IPR006680">
    <property type="entry name" value="Amidohydro-rel"/>
</dbReference>
<feature type="domain" description="Amidohydrolase-related" evidence="2">
    <location>
        <begin position="76"/>
        <end position="426"/>
    </location>
</feature>
<evidence type="ECO:0000313" key="4">
    <source>
        <dbReference type="Proteomes" id="UP001596435"/>
    </source>
</evidence>
<evidence type="ECO:0000259" key="2">
    <source>
        <dbReference type="Pfam" id="PF01979"/>
    </source>
</evidence>
<name>A0ABW2FU75_9ACTN</name>
<dbReference type="Gene3D" id="1.20.58.520">
    <property type="entry name" value="Amidohydrolase"/>
    <property type="match status" value="1"/>
</dbReference>
<evidence type="ECO:0000313" key="3">
    <source>
        <dbReference type="EMBL" id="MFC7179682.1"/>
    </source>
</evidence>
<protein>
    <submittedName>
        <fullName evidence="3">Amidohydrolase family protein</fullName>
    </submittedName>
</protein>
<keyword evidence="4" id="KW-1185">Reference proteome</keyword>
<dbReference type="InterPro" id="IPR051781">
    <property type="entry name" value="Metallo-dep_Hydrolase"/>
</dbReference>
<organism evidence="3 4">
    <name type="scientific">Kitasatospora paranensis</name>
    <dbReference type="NCBI Taxonomy" id="258053"/>
    <lineage>
        <taxon>Bacteria</taxon>
        <taxon>Bacillati</taxon>
        <taxon>Actinomycetota</taxon>
        <taxon>Actinomycetes</taxon>
        <taxon>Kitasatosporales</taxon>
        <taxon>Streptomycetaceae</taxon>
        <taxon>Kitasatospora</taxon>
    </lineage>
</organism>
<comment type="caution">
    <text evidence="3">The sequence shown here is derived from an EMBL/GenBank/DDBJ whole genome shotgun (WGS) entry which is preliminary data.</text>
</comment>
<dbReference type="InterPro" id="IPR032466">
    <property type="entry name" value="Metal_Hydrolase"/>
</dbReference>
<dbReference type="InterPro" id="IPR011059">
    <property type="entry name" value="Metal-dep_hydrolase_composite"/>
</dbReference>
<dbReference type="Proteomes" id="UP001596435">
    <property type="component" value="Unassembled WGS sequence"/>
</dbReference>
<dbReference type="PANTHER" id="PTHR43135">
    <property type="entry name" value="ALPHA-D-RIBOSE 1-METHYLPHOSPHONATE 5-TRIPHOSPHATE DIPHOSPHATASE"/>
    <property type="match status" value="1"/>
</dbReference>
<proteinExistence type="predicted"/>
<dbReference type="SUPFAM" id="SSF51556">
    <property type="entry name" value="Metallo-dependent hydrolases"/>
    <property type="match status" value="1"/>
</dbReference>
<dbReference type="Pfam" id="PF01979">
    <property type="entry name" value="Amidohydro_1"/>
    <property type="match status" value="1"/>
</dbReference>
<dbReference type="EMBL" id="JBHTAJ010000013">
    <property type="protein sequence ID" value="MFC7179682.1"/>
    <property type="molecule type" value="Genomic_DNA"/>
</dbReference>
<dbReference type="Gene3D" id="3.40.50.10910">
    <property type="entry name" value="Amidohydrolase"/>
    <property type="match status" value="1"/>
</dbReference>
<accession>A0ABW2FU75</accession>
<reference evidence="4" key="1">
    <citation type="journal article" date="2019" name="Int. J. Syst. Evol. Microbiol.">
        <title>The Global Catalogue of Microorganisms (GCM) 10K type strain sequencing project: providing services to taxonomists for standard genome sequencing and annotation.</title>
        <authorList>
            <consortium name="The Broad Institute Genomics Platform"/>
            <consortium name="The Broad Institute Genome Sequencing Center for Infectious Disease"/>
            <person name="Wu L."/>
            <person name="Ma J."/>
        </authorList>
    </citation>
    <scope>NUCLEOTIDE SEQUENCE [LARGE SCALE GENOMIC DNA]</scope>
    <source>
        <strain evidence="4">CGMCC 1.12859</strain>
    </source>
</reference>
<dbReference type="SUPFAM" id="SSF51338">
    <property type="entry name" value="Composite domain of metallo-dependent hydrolases"/>
    <property type="match status" value="1"/>
</dbReference>
<sequence>MDHPAPGAPTPYAAPPEGTVVLYRGATLLDGTGAPARTATTIVVDGERIAAVVPDGELPDGLPVDAVTVDLDGRHVIPGLIDSHQHLATPPDRPLAESWLRRQVYGGVTAIRDMADDLRHVGDLARGTRVGEIPGPDIHYAALMAGPGFFDDPRTWQVSQGETPGTVPWMQAITDETDLPLAVALARGTHATAIKVYADLDGATVAAITAEAHRQGIQVWAHAAVFPACPGEVVAAGVNAVSHVTLLAHEAVDATAPSASYKNKAPIDYERLAGEEHPRLTALFAAMRERGTVLDATAGLWHWLEGEADTPEARAKARADSELAATLTAQAHLAGVEISAGTDYETAAEHPYPALYDEMAFLVRRCGIPVEQVIRCATVVGARSMGAEAQMGTVEAGKLANFVVLDRDPLADIDNLRSVGCVVKRGRRHERSDYRTGQDTKGQDTKGQVDR</sequence>